<keyword evidence="3" id="KW-1185">Reference proteome</keyword>
<feature type="region of interest" description="Disordered" evidence="1">
    <location>
        <begin position="1"/>
        <end position="224"/>
    </location>
</feature>
<dbReference type="Proteomes" id="UP000015241">
    <property type="component" value="Unassembled WGS sequence"/>
</dbReference>
<proteinExistence type="predicted"/>
<dbReference type="eggNOG" id="ENOG502T17R">
    <property type="taxonomic scope" value="Eukaryota"/>
</dbReference>
<dbReference type="AlphaFoldDB" id="S8FKW9"/>
<dbReference type="InParanoid" id="S8FKW9"/>
<feature type="compositionally biased region" description="Low complexity" evidence="1">
    <location>
        <begin position="147"/>
        <end position="163"/>
    </location>
</feature>
<reference evidence="2 3" key="1">
    <citation type="journal article" date="2012" name="Science">
        <title>The Paleozoic origin of enzymatic lignin decomposition reconstructed from 31 fungal genomes.</title>
        <authorList>
            <person name="Floudas D."/>
            <person name="Binder M."/>
            <person name="Riley R."/>
            <person name="Barry K."/>
            <person name="Blanchette R.A."/>
            <person name="Henrissat B."/>
            <person name="Martinez A.T."/>
            <person name="Otillar R."/>
            <person name="Spatafora J.W."/>
            <person name="Yadav J.S."/>
            <person name="Aerts A."/>
            <person name="Benoit I."/>
            <person name="Boyd A."/>
            <person name="Carlson A."/>
            <person name="Copeland A."/>
            <person name="Coutinho P.M."/>
            <person name="de Vries R.P."/>
            <person name="Ferreira P."/>
            <person name="Findley K."/>
            <person name="Foster B."/>
            <person name="Gaskell J."/>
            <person name="Glotzer D."/>
            <person name="Gorecki P."/>
            <person name="Heitman J."/>
            <person name="Hesse C."/>
            <person name="Hori C."/>
            <person name="Igarashi K."/>
            <person name="Jurgens J.A."/>
            <person name="Kallen N."/>
            <person name="Kersten P."/>
            <person name="Kohler A."/>
            <person name="Kuees U."/>
            <person name="Kumar T.K.A."/>
            <person name="Kuo A."/>
            <person name="LaButti K."/>
            <person name="Larrondo L.F."/>
            <person name="Lindquist E."/>
            <person name="Ling A."/>
            <person name="Lombard V."/>
            <person name="Lucas S."/>
            <person name="Lundell T."/>
            <person name="Martin R."/>
            <person name="McLaughlin D.J."/>
            <person name="Morgenstern I."/>
            <person name="Morin E."/>
            <person name="Murat C."/>
            <person name="Nagy L.G."/>
            <person name="Nolan M."/>
            <person name="Ohm R.A."/>
            <person name="Patyshakuliyeva A."/>
            <person name="Rokas A."/>
            <person name="Ruiz-Duenas F.J."/>
            <person name="Sabat G."/>
            <person name="Salamov A."/>
            <person name="Samejima M."/>
            <person name="Schmutz J."/>
            <person name="Slot J.C."/>
            <person name="St John F."/>
            <person name="Stenlid J."/>
            <person name="Sun H."/>
            <person name="Sun S."/>
            <person name="Syed K."/>
            <person name="Tsang A."/>
            <person name="Wiebenga A."/>
            <person name="Young D."/>
            <person name="Pisabarro A."/>
            <person name="Eastwood D.C."/>
            <person name="Martin F."/>
            <person name="Cullen D."/>
            <person name="Grigoriev I.V."/>
            <person name="Hibbett D.S."/>
        </authorList>
    </citation>
    <scope>NUCLEOTIDE SEQUENCE</scope>
    <source>
        <strain evidence="3">FP-58527</strain>
    </source>
</reference>
<dbReference type="STRING" id="743788.S8FKW9"/>
<dbReference type="EMBL" id="KE504138">
    <property type="protein sequence ID" value="EPT02016.1"/>
    <property type="molecule type" value="Genomic_DNA"/>
</dbReference>
<accession>S8FKW9</accession>
<evidence type="ECO:0000256" key="1">
    <source>
        <dbReference type="SAM" id="MobiDB-lite"/>
    </source>
</evidence>
<name>S8FKW9_FOMSC</name>
<evidence type="ECO:0000313" key="3">
    <source>
        <dbReference type="Proteomes" id="UP000015241"/>
    </source>
</evidence>
<feature type="compositionally biased region" description="Basic and acidic residues" evidence="1">
    <location>
        <begin position="79"/>
        <end position="97"/>
    </location>
</feature>
<gene>
    <name evidence="2" type="ORF">FOMPIDRAFT_1023034</name>
</gene>
<dbReference type="OrthoDB" id="3269227at2759"/>
<evidence type="ECO:0000313" key="2">
    <source>
        <dbReference type="EMBL" id="EPT02016.1"/>
    </source>
</evidence>
<sequence>MYKLIRRISSSFFPRPDRPWSEDATSSAPQIGRKRRLSSTEPEPAPTAKKQRSESVDVSGNAEAREETPVRTGNQTEEPEVKAVTKGVKEVELEDRPAASTETAAAIPLPDSPSLQPTPETDEVKPEEKADEEEKEPVVEVSTTEQAPSASEDADAPADAVEPPAEEEKTSETEAEGEEIPGLSAVADKTTQSKDTETDVGTTGAVDAPATQPNGADKSTDDHP</sequence>
<protein>
    <submittedName>
        <fullName evidence="2">Uncharacterized protein</fullName>
    </submittedName>
</protein>
<dbReference type="HOGENOM" id="CLU_092894_1_0_1"/>
<organism evidence="2 3">
    <name type="scientific">Fomitopsis schrenkii</name>
    <name type="common">Brown rot fungus</name>
    <dbReference type="NCBI Taxonomy" id="2126942"/>
    <lineage>
        <taxon>Eukaryota</taxon>
        <taxon>Fungi</taxon>
        <taxon>Dikarya</taxon>
        <taxon>Basidiomycota</taxon>
        <taxon>Agaricomycotina</taxon>
        <taxon>Agaricomycetes</taxon>
        <taxon>Polyporales</taxon>
        <taxon>Fomitopsis</taxon>
    </lineage>
</organism>